<dbReference type="Proteomes" id="UP001159641">
    <property type="component" value="Unassembled WGS sequence"/>
</dbReference>
<reference evidence="13 14" key="1">
    <citation type="submission" date="2022-11" db="EMBL/GenBank/DDBJ databases">
        <title>Whole genome sequence of Eschrichtius robustus ER-17-0199.</title>
        <authorList>
            <person name="Bruniche-Olsen A."/>
            <person name="Black A.N."/>
            <person name="Fields C.J."/>
            <person name="Walden K."/>
            <person name="Dewoody J.A."/>
        </authorList>
    </citation>
    <scope>NUCLEOTIDE SEQUENCE [LARGE SCALE GENOMIC DNA]</scope>
    <source>
        <strain evidence="13">ER-17-0199</strain>
        <tissue evidence="13">Blubber</tissue>
    </source>
</reference>
<evidence type="ECO:0000256" key="11">
    <source>
        <dbReference type="ARBA" id="ARBA00082188"/>
    </source>
</evidence>
<dbReference type="GO" id="GO:0030199">
    <property type="term" value="P:collagen fibril organization"/>
    <property type="evidence" value="ECO:0007669"/>
    <property type="project" value="TreeGrafter"/>
</dbReference>
<sequence>MQGTRVQALVREDPICRGATKPANNLPKAIAAAHTFLLKHPDDEMMKRNMAYYKSLPDAEDYIKDLETKSYEKLCCLSYRDSHSLDFAGYHYVEVLECKIQCEENLTPVIGGYPVEKFVATMYHYLQFAYYKLNDLKNAAPCAVSYLLFDQDDKVMQQNLVYYQYHRDKWGLLEEHFQPRPEAVQFFNVTTLQKELHDFAKENIMDDDEVSFSV</sequence>
<keyword evidence="5" id="KW-0325">Glycoprotein</keyword>
<evidence type="ECO:0000256" key="1">
    <source>
        <dbReference type="ARBA" id="ARBA00004240"/>
    </source>
</evidence>
<dbReference type="InterPro" id="IPR011990">
    <property type="entry name" value="TPR-like_helical_dom_sf"/>
</dbReference>
<evidence type="ECO:0000313" key="13">
    <source>
        <dbReference type="EMBL" id="KAJ8782676.1"/>
    </source>
</evidence>
<dbReference type="PANTHER" id="PTHR13986:SF3">
    <property type="entry name" value="CARTILAGE-ASSOCIATED PROTEIN"/>
    <property type="match status" value="1"/>
</dbReference>
<dbReference type="InterPro" id="IPR056585">
    <property type="entry name" value="Leprecan_dom"/>
</dbReference>
<keyword evidence="4" id="KW-0256">Endoplasmic reticulum</keyword>
<protein>
    <recommendedName>
        <fullName evidence="8">Endoplasmic reticulum protein SC65</fullName>
    </recommendedName>
    <alternativeName>
        <fullName evidence="9">Leprecan-like protein 4</fullName>
    </alternativeName>
    <alternativeName>
        <fullName evidence="11">Prolyl 3-hydroxylase family member 4</fullName>
    </alternativeName>
    <alternativeName>
        <fullName evidence="10">Synaptonemal complex protein SC65</fullName>
    </alternativeName>
</protein>
<feature type="domain" description="Leprecan-like alpha-helical" evidence="12">
    <location>
        <begin position="23"/>
        <end position="74"/>
    </location>
</feature>
<comment type="function">
    <text evidence="6">Part of a complex composed of PLOD1, P3H3 and P3H4 that catalyzes hydroxylation of lysine residues in collagen alpha chains and is required for normal assembly and cross-linking of collagen fibrils. Required for normal bone density and normal skin stability via its role in hydroxylation of lysine residues in collagen alpha chains and in collagen fibril assembly.</text>
</comment>
<comment type="similarity">
    <text evidence="2">Belongs to the leprecan family.</text>
</comment>
<evidence type="ECO:0000256" key="7">
    <source>
        <dbReference type="ARBA" id="ARBA00061846"/>
    </source>
</evidence>
<evidence type="ECO:0000256" key="5">
    <source>
        <dbReference type="ARBA" id="ARBA00023180"/>
    </source>
</evidence>
<organism evidence="13 14">
    <name type="scientific">Eschrichtius robustus</name>
    <name type="common">California gray whale</name>
    <name type="synonym">Eschrichtius gibbosus</name>
    <dbReference type="NCBI Taxonomy" id="9764"/>
    <lineage>
        <taxon>Eukaryota</taxon>
        <taxon>Metazoa</taxon>
        <taxon>Chordata</taxon>
        <taxon>Craniata</taxon>
        <taxon>Vertebrata</taxon>
        <taxon>Euteleostomi</taxon>
        <taxon>Mammalia</taxon>
        <taxon>Eutheria</taxon>
        <taxon>Laurasiatheria</taxon>
        <taxon>Artiodactyla</taxon>
        <taxon>Whippomorpha</taxon>
        <taxon>Cetacea</taxon>
        <taxon>Mysticeti</taxon>
        <taxon>Eschrichtiidae</taxon>
        <taxon>Eschrichtius</taxon>
    </lineage>
</organism>
<gene>
    <name evidence="13" type="ORF">J1605_009995</name>
</gene>
<dbReference type="FunFam" id="1.25.40.10:FF:000119">
    <property type="entry name" value="synaptonemal complex protein SC65"/>
    <property type="match status" value="1"/>
</dbReference>
<dbReference type="EMBL" id="JAIQCJ010002101">
    <property type="protein sequence ID" value="KAJ8782676.1"/>
    <property type="molecule type" value="Genomic_DNA"/>
</dbReference>
<dbReference type="AlphaFoldDB" id="A0AB34GV77"/>
<dbReference type="PANTHER" id="PTHR13986">
    <property type="entry name" value="PROTEIN LYSINE HYDROXYLATION COMPLEX COMPONENT"/>
    <property type="match status" value="1"/>
</dbReference>
<keyword evidence="3" id="KW-0732">Signal</keyword>
<dbReference type="Gene3D" id="1.25.40.10">
    <property type="entry name" value="Tetratricopeptide repeat domain"/>
    <property type="match status" value="1"/>
</dbReference>
<evidence type="ECO:0000313" key="14">
    <source>
        <dbReference type="Proteomes" id="UP001159641"/>
    </source>
</evidence>
<evidence type="ECO:0000256" key="10">
    <source>
        <dbReference type="ARBA" id="ARBA00078679"/>
    </source>
</evidence>
<evidence type="ECO:0000256" key="4">
    <source>
        <dbReference type="ARBA" id="ARBA00022824"/>
    </source>
</evidence>
<dbReference type="Pfam" id="PF23557">
    <property type="entry name" value="TPR_leprecan"/>
    <property type="match status" value="2"/>
</dbReference>
<comment type="caution">
    <text evidence="13">The sequence shown here is derived from an EMBL/GenBank/DDBJ whole genome shotgun (WGS) entry which is preliminary data.</text>
</comment>
<evidence type="ECO:0000256" key="8">
    <source>
        <dbReference type="ARBA" id="ARBA00072458"/>
    </source>
</evidence>
<evidence type="ECO:0000256" key="2">
    <source>
        <dbReference type="ARBA" id="ARBA00006487"/>
    </source>
</evidence>
<evidence type="ECO:0000259" key="12">
    <source>
        <dbReference type="Pfam" id="PF23557"/>
    </source>
</evidence>
<evidence type="ECO:0000256" key="3">
    <source>
        <dbReference type="ARBA" id="ARBA00022729"/>
    </source>
</evidence>
<name>A0AB34GV77_ESCRO</name>
<evidence type="ECO:0000256" key="6">
    <source>
        <dbReference type="ARBA" id="ARBA00057860"/>
    </source>
</evidence>
<accession>A0AB34GV77</accession>
<dbReference type="GO" id="GO:0005518">
    <property type="term" value="F:collagen binding"/>
    <property type="evidence" value="ECO:0007669"/>
    <property type="project" value="TreeGrafter"/>
</dbReference>
<feature type="domain" description="Leprecan-like alpha-helical" evidence="12">
    <location>
        <begin position="91"/>
        <end position="167"/>
    </location>
</feature>
<comment type="subunit">
    <text evidence="7">Interacts with PLOD1, P3H3 and PPIB. Identified in a complex with PLOD1 and P3H3.</text>
</comment>
<proteinExistence type="inferred from homology"/>
<keyword evidence="14" id="KW-1185">Reference proteome</keyword>
<dbReference type="InterPro" id="IPR052284">
    <property type="entry name" value="Collagen_mod_leprecan"/>
</dbReference>
<comment type="subcellular location">
    <subcellularLocation>
        <location evidence="1">Endoplasmic reticulum</location>
    </subcellularLocation>
</comment>
<evidence type="ECO:0000256" key="9">
    <source>
        <dbReference type="ARBA" id="ARBA00076444"/>
    </source>
</evidence>
<dbReference type="GO" id="GO:0005783">
    <property type="term" value="C:endoplasmic reticulum"/>
    <property type="evidence" value="ECO:0007669"/>
    <property type="project" value="UniProtKB-SubCell"/>
</dbReference>